<name>A0A356LD13_9BURK</name>
<dbReference type="EMBL" id="DOEK01000008">
    <property type="protein sequence ID" value="HBP28883.1"/>
    <property type="molecule type" value="Genomic_DNA"/>
</dbReference>
<dbReference type="Pfam" id="PF00694">
    <property type="entry name" value="Aconitase_C"/>
    <property type="match status" value="1"/>
</dbReference>
<dbReference type="InterPro" id="IPR000573">
    <property type="entry name" value="AconitaseA/IPMdHydase_ssu_swvl"/>
</dbReference>
<dbReference type="InterPro" id="IPR015928">
    <property type="entry name" value="Aconitase/3IPM_dehydase_swvl"/>
</dbReference>
<dbReference type="GO" id="GO:0170034">
    <property type="term" value="P:L-amino acid biosynthetic process"/>
    <property type="evidence" value="ECO:0007669"/>
    <property type="project" value="UniProtKB-ARBA"/>
</dbReference>
<keyword evidence="3" id="KW-0408">Iron</keyword>
<proteinExistence type="predicted"/>
<dbReference type="Gene3D" id="3.20.19.10">
    <property type="entry name" value="Aconitase, domain 4"/>
    <property type="match status" value="1"/>
</dbReference>
<dbReference type="GO" id="GO:0016829">
    <property type="term" value="F:lyase activity"/>
    <property type="evidence" value="ECO:0007669"/>
    <property type="project" value="UniProtKB-KW"/>
</dbReference>
<dbReference type="PRINTS" id="PR00415">
    <property type="entry name" value="ACONITASE"/>
</dbReference>
<dbReference type="GO" id="GO:0170038">
    <property type="term" value="P:proteinogenic amino acid biosynthetic process"/>
    <property type="evidence" value="ECO:0007669"/>
    <property type="project" value="UniProtKB-ARBA"/>
</dbReference>
<dbReference type="Pfam" id="PF00330">
    <property type="entry name" value="Aconitase"/>
    <property type="match status" value="1"/>
</dbReference>
<evidence type="ECO:0000256" key="4">
    <source>
        <dbReference type="ARBA" id="ARBA00023014"/>
    </source>
</evidence>
<dbReference type="PANTHER" id="PTHR43822">
    <property type="entry name" value="HOMOACONITASE, MITOCHONDRIAL-RELATED"/>
    <property type="match status" value="1"/>
</dbReference>
<feature type="domain" description="Aconitase A/isopropylmalate dehydratase small subunit swivel" evidence="7">
    <location>
        <begin position="89"/>
        <end position="142"/>
    </location>
</feature>
<dbReference type="InterPro" id="IPR001030">
    <property type="entry name" value="Acoase/IPM_deHydtase_lsu_aba"/>
</dbReference>
<keyword evidence="5" id="KW-0456">Lyase</keyword>
<reference evidence="8 9" key="1">
    <citation type="journal article" date="2018" name="Nat. Biotechnol.">
        <title>A standardized bacterial taxonomy based on genome phylogeny substantially revises the tree of life.</title>
        <authorList>
            <person name="Parks D.H."/>
            <person name="Chuvochina M."/>
            <person name="Waite D.W."/>
            <person name="Rinke C."/>
            <person name="Skarshewski A."/>
            <person name="Chaumeil P.A."/>
            <person name="Hugenholtz P."/>
        </authorList>
    </citation>
    <scope>NUCLEOTIDE SEQUENCE [LARGE SCALE GENOMIC DNA]</scope>
    <source>
        <strain evidence="8">UBA10707</strain>
    </source>
</reference>
<gene>
    <name evidence="8" type="ORF">DD666_05640</name>
</gene>
<accession>A0A356LD13</accession>
<comment type="subunit">
    <text evidence="1">Heterodimer of LeuC and LeuD.</text>
</comment>
<dbReference type="AlphaFoldDB" id="A0A356LD13"/>
<dbReference type="PANTHER" id="PTHR43822:SF2">
    <property type="entry name" value="HOMOACONITASE, MITOCHONDRIAL"/>
    <property type="match status" value="1"/>
</dbReference>
<sequence length="667" mass="71982">MNESTSAPLAFDRFLYLADDPQTIEACLQPSTAELPDAHADIVLRDDISTDEITPVAIMSHYDDKLGGFAYTGLQAGGRTPIARHAVRQASIQVVVAGNRYGKGSSREHSPAAEKHAGVCLVFARSFERIYRQNADNIGLLTSTNFALLAQLRAGHSITLEQILQERDVLTQAILRSGGLLDYGKRHLARSRPQAAAASDKPQTLFEKIIARHVLRTEQTGTDLTPGTGIFLRADWRFIHEYYTGMAANMLYQSYAAPLHLFDTEKVIAFEDHTSYMHESPAHLRQGLVPNMLRMCQAHRDFVKATGLRWHRTLTENEALHDDGSNVAGISHAMMAEHYALPGQVVVGTDSHTPHSGALGCVAFGVGTTDMANAFMTGAVRITVPPGILVRLQGTLPAGVVAKDIVLHLLALPQIRAGKGVGRVFEFTGEVIDCLSVDERATLTNMCAELGGFTGIVAPDARTVQFLRERRGVDFELADWMHSDPGASYEQQITVDCSALDVLVAAPGDPGNGRAVGSLEDTVAIDIAYGGSCTAGKREDFDQYHAVLAWGLQQGLQVAPHVQLYLQYGTTAVRDYCVQKGYDQVFERMGAKILQPSCGACANCGPGSSIDADQTTISAINRNFPGRSGPGKVWLGSPATVMASALAGHICSFSQLQKQTTTGRIQA</sequence>
<feature type="domain" description="Aconitase/3-isopropylmalate dehydratase large subunit alpha/beta/alpha" evidence="6">
    <location>
        <begin position="234"/>
        <end position="648"/>
    </location>
</feature>
<evidence type="ECO:0000256" key="1">
    <source>
        <dbReference type="ARBA" id="ARBA00011271"/>
    </source>
</evidence>
<dbReference type="InterPro" id="IPR050067">
    <property type="entry name" value="IPM_dehydratase_rel_enz"/>
</dbReference>
<organism evidence="8 9">
    <name type="scientific">Advenella kashmirensis</name>
    <dbReference type="NCBI Taxonomy" id="310575"/>
    <lineage>
        <taxon>Bacteria</taxon>
        <taxon>Pseudomonadati</taxon>
        <taxon>Pseudomonadota</taxon>
        <taxon>Betaproteobacteria</taxon>
        <taxon>Burkholderiales</taxon>
        <taxon>Alcaligenaceae</taxon>
    </lineage>
</organism>
<dbReference type="GO" id="GO:0046872">
    <property type="term" value="F:metal ion binding"/>
    <property type="evidence" value="ECO:0007669"/>
    <property type="project" value="UniProtKB-KW"/>
</dbReference>
<keyword evidence="4" id="KW-0411">Iron-sulfur</keyword>
<dbReference type="SUPFAM" id="SSF52016">
    <property type="entry name" value="LeuD/IlvD-like"/>
    <property type="match status" value="1"/>
</dbReference>
<dbReference type="Proteomes" id="UP000264036">
    <property type="component" value="Unassembled WGS sequence"/>
</dbReference>
<evidence type="ECO:0000313" key="8">
    <source>
        <dbReference type="EMBL" id="HBP28883.1"/>
    </source>
</evidence>
<dbReference type="SUPFAM" id="SSF53732">
    <property type="entry name" value="Aconitase iron-sulfur domain"/>
    <property type="match status" value="1"/>
</dbReference>
<evidence type="ECO:0000256" key="5">
    <source>
        <dbReference type="ARBA" id="ARBA00023239"/>
    </source>
</evidence>
<dbReference type="InterPro" id="IPR015931">
    <property type="entry name" value="Acnase/IPM_dHydase_lsu_aba_1/3"/>
</dbReference>
<protein>
    <submittedName>
        <fullName evidence="8">3-isopropylmalate dehydratase</fullName>
    </submittedName>
</protein>
<dbReference type="InterPro" id="IPR036008">
    <property type="entry name" value="Aconitase_4Fe-4S_dom"/>
</dbReference>
<dbReference type="GO" id="GO:0051536">
    <property type="term" value="F:iron-sulfur cluster binding"/>
    <property type="evidence" value="ECO:0007669"/>
    <property type="project" value="UniProtKB-KW"/>
</dbReference>
<evidence type="ECO:0000259" key="6">
    <source>
        <dbReference type="Pfam" id="PF00330"/>
    </source>
</evidence>
<keyword evidence="2" id="KW-0479">Metal-binding</keyword>
<evidence type="ECO:0000256" key="2">
    <source>
        <dbReference type="ARBA" id="ARBA00022723"/>
    </source>
</evidence>
<evidence type="ECO:0000259" key="7">
    <source>
        <dbReference type="Pfam" id="PF00694"/>
    </source>
</evidence>
<evidence type="ECO:0000313" key="9">
    <source>
        <dbReference type="Proteomes" id="UP000264036"/>
    </source>
</evidence>
<dbReference type="Gene3D" id="3.30.499.10">
    <property type="entry name" value="Aconitase, domain 3"/>
    <property type="match status" value="2"/>
</dbReference>
<evidence type="ECO:0000256" key="3">
    <source>
        <dbReference type="ARBA" id="ARBA00023004"/>
    </source>
</evidence>
<comment type="caution">
    <text evidence="8">The sequence shown here is derived from an EMBL/GenBank/DDBJ whole genome shotgun (WGS) entry which is preliminary data.</text>
</comment>